<dbReference type="InterPro" id="IPR051201">
    <property type="entry name" value="Chloro_Bact_Ser_Proteases"/>
</dbReference>
<protein>
    <submittedName>
        <fullName evidence="4">Trypsin-like peptidase domain-containing protein</fullName>
    </submittedName>
</protein>
<dbReference type="SMART" id="SM00228">
    <property type="entry name" value="PDZ"/>
    <property type="match status" value="1"/>
</dbReference>
<dbReference type="RefSeq" id="WP_188230394.1">
    <property type="nucleotide sequence ID" value="NZ_JACVXB010000004.1"/>
</dbReference>
<sequence length="468" mass="50565">MKKIFSLVLVSALGGAITLGAYKLFLEPENKVQITTADSNPAFLPASNVNNLFKNAEDAPDFTIAAENAVNAVVHVKNVSISSGQMTFEDFFFGRSPQRTQMGTGSGVIINADGYIITNNHVINNSDQLSVTLNNNKTYEAEIVGTDPKTDIALLKIDAEEELPYVTFADSDQARIGEWVLAVGNPFNLTSTVTAGIISAKARDLSGKSTQSFIQTDAAVNPGNSGGALVNTNGELIGINTAISSQTGSYIGYSFAVPSNIARRVIEDIMEYGNVQNGILGISGGALNSEVSEELGVNDTEGIYVASVVEDSGAEKAGIKEGDIIKEIDQIKVSKFSDLTGHIGARRVNDVVELKISRDGEIKNVKVTLTRNETLTLPLVGRVKNAKKEDLKPLKADNGIKIIELNKEYEAYWKKNGVEEGSIITSINDVKIHSVEDAQQAIKNRSSYEPLRIELINTKGEKERYNFR</sequence>
<evidence type="ECO:0000313" key="5">
    <source>
        <dbReference type="Proteomes" id="UP000600588"/>
    </source>
</evidence>
<dbReference type="PRINTS" id="PR00834">
    <property type="entry name" value="PROTEASES2C"/>
</dbReference>
<keyword evidence="1" id="KW-0645">Protease</keyword>
<dbReference type="Pfam" id="PF13180">
    <property type="entry name" value="PDZ_2"/>
    <property type="match status" value="1"/>
</dbReference>
<dbReference type="GO" id="GO:0004252">
    <property type="term" value="F:serine-type endopeptidase activity"/>
    <property type="evidence" value="ECO:0007669"/>
    <property type="project" value="InterPro"/>
</dbReference>
<comment type="caution">
    <text evidence="4">The sequence shown here is derived from an EMBL/GenBank/DDBJ whole genome shotgun (WGS) entry which is preliminary data.</text>
</comment>
<keyword evidence="5" id="KW-1185">Reference proteome</keyword>
<organism evidence="4 5">
    <name type="scientific">Aestuariibaculum sediminum</name>
    <dbReference type="NCBI Taxonomy" id="2770637"/>
    <lineage>
        <taxon>Bacteria</taxon>
        <taxon>Pseudomonadati</taxon>
        <taxon>Bacteroidota</taxon>
        <taxon>Flavobacteriia</taxon>
        <taxon>Flavobacteriales</taxon>
        <taxon>Flavobacteriaceae</taxon>
    </lineage>
</organism>
<dbReference type="PANTHER" id="PTHR43343">
    <property type="entry name" value="PEPTIDASE S12"/>
    <property type="match status" value="1"/>
</dbReference>
<dbReference type="Proteomes" id="UP000600588">
    <property type="component" value="Unassembled WGS sequence"/>
</dbReference>
<gene>
    <name evidence="4" type="ORF">ICJ83_10730</name>
</gene>
<dbReference type="EMBL" id="JACVXB010000004">
    <property type="protein sequence ID" value="MBD0832606.1"/>
    <property type="molecule type" value="Genomic_DNA"/>
</dbReference>
<dbReference type="Gene3D" id="2.30.42.10">
    <property type="match status" value="2"/>
</dbReference>
<dbReference type="InterPro" id="IPR001478">
    <property type="entry name" value="PDZ"/>
</dbReference>
<dbReference type="Gene3D" id="2.40.10.120">
    <property type="match status" value="1"/>
</dbReference>
<dbReference type="SUPFAM" id="SSF50156">
    <property type="entry name" value="PDZ domain-like"/>
    <property type="match status" value="2"/>
</dbReference>
<dbReference type="PROSITE" id="PS50106">
    <property type="entry name" value="PDZ"/>
    <property type="match status" value="1"/>
</dbReference>
<feature type="domain" description="PDZ" evidence="3">
    <location>
        <begin position="269"/>
        <end position="360"/>
    </location>
</feature>
<evidence type="ECO:0000256" key="1">
    <source>
        <dbReference type="ARBA" id="ARBA00022670"/>
    </source>
</evidence>
<evidence type="ECO:0000313" key="4">
    <source>
        <dbReference type="EMBL" id="MBD0832606.1"/>
    </source>
</evidence>
<dbReference type="InterPro" id="IPR036034">
    <property type="entry name" value="PDZ_sf"/>
</dbReference>
<keyword evidence="2" id="KW-0378">Hydrolase</keyword>
<evidence type="ECO:0000259" key="3">
    <source>
        <dbReference type="PROSITE" id="PS50106"/>
    </source>
</evidence>
<evidence type="ECO:0000256" key="2">
    <source>
        <dbReference type="ARBA" id="ARBA00022801"/>
    </source>
</evidence>
<proteinExistence type="predicted"/>
<accession>A0A8J6UH96</accession>
<dbReference type="PANTHER" id="PTHR43343:SF3">
    <property type="entry name" value="PROTEASE DO-LIKE 8, CHLOROPLASTIC"/>
    <property type="match status" value="1"/>
</dbReference>
<dbReference type="InterPro" id="IPR009003">
    <property type="entry name" value="Peptidase_S1_PA"/>
</dbReference>
<name>A0A8J6UH96_9FLAO</name>
<dbReference type="AlphaFoldDB" id="A0A8J6UH96"/>
<reference evidence="4 5" key="1">
    <citation type="submission" date="2020-09" db="EMBL/GenBank/DDBJ databases">
        <title>TT11 complete genome.</title>
        <authorList>
            <person name="Wu Z."/>
        </authorList>
    </citation>
    <scope>NUCLEOTIDE SEQUENCE [LARGE SCALE GENOMIC DNA]</scope>
    <source>
        <strain evidence="4 5">TT11</strain>
    </source>
</reference>
<dbReference type="Pfam" id="PF13365">
    <property type="entry name" value="Trypsin_2"/>
    <property type="match status" value="1"/>
</dbReference>
<dbReference type="GO" id="GO:0006508">
    <property type="term" value="P:proteolysis"/>
    <property type="evidence" value="ECO:0007669"/>
    <property type="project" value="UniProtKB-KW"/>
</dbReference>
<dbReference type="SUPFAM" id="SSF50494">
    <property type="entry name" value="Trypsin-like serine proteases"/>
    <property type="match status" value="1"/>
</dbReference>
<dbReference type="InterPro" id="IPR001940">
    <property type="entry name" value="Peptidase_S1C"/>
</dbReference>